<dbReference type="PANTHER" id="PTHR21028">
    <property type="entry name" value="SI:CH211-156B7.4"/>
    <property type="match status" value="1"/>
</dbReference>
<dbReference type="EMBL" id="JBHUDB010000011">
    <property type="protein sequence ID" value="MFD1571537.1"/>
    <property type="molecule type" value="Genomic_DNA"/>
</dbReference>
<proteinExistence type="predicted"/>
<evidence type="ECO:0000313" key="3">
    <source>
        <dbReference type="EMBL" id="MFD1571537.1"/>
    </source>
</evidence>
<feature type="compositionally biased region" description="Basic and acidic residues" evidence="1">
    <location>
        <begin position="67"/>
        <end position="76"/>
    </location>
</feature>
<evidence type="ECO:0000256" key="1">
    <source>
        <dbReference type="SAM" id="MobiDB-lite"/>
    </source>
</evidence>
<comment type="caution">
    <text evidence="3">The sequence shown here is derived from an EMBL/GenBank/DDBJ whole genome shotgun (WGS) entry which is preliminary data.</text>
</comment>
<dbReference type="SUPFAM" id="SSF55154">
    <property type="entry name" value="CYTH-like phosphatases"/>
    <property type="match status" value="1"/>
</dbReference>
<accession>A0ABD6C2P7</accession>
<dbReference type="InterPro" id="IPR023577">
    <property type="entry name" value="CYTH_domain"/>
</dbReference>
<organism evidence="3 4">
    <name type="scientific">Halorubrum laminariae</name>
    <dbReference type="NCBI Taxonomy" id="1433523"/>
    <lineage>
        <taxon>Archaea</taxon>
        <taxon>Methanobacteriati</taxon>
        <taxon>Methanobacteriota</taxon>
        <taxon>Stenosarchaea group</taxon>
        <taxon>Halobacteria</taxon>
        <taxon>Halobacteriales</taxon>
        <taxon>Haloferacaceae</taxon>
        <taxon>Halorubrum</taxon>
    </lineage>
</organism>
<feature type="domain" description="CYTH" evidence="2">
    <location>
        <begin position="1"/>
        <end position="190"/>
    </location>
</feature>
<sequence>MYEVEIKVPADADTVRERLRRLDAERVDARRQRDVYYDAPDRDFAETDEALRLRREMPISATASGSDRGRDGDETAKLTYKGPLVDEGSKTRVEHETGVGDDEAATGIFAGLGFEPAATVEKRREFWRYEGHTVTLDRVDGLGEFVEVEREVDDRSAVAPARDAALDVLAALGLDGTDQIRTSYLDLLLADEGSGDANGGESGDTDRSE</sequence>
<gene>
    <name evidence="3" type="primary">cyaB</name>
    <name evidence="3" type="ORF">ACFR9T_13245</name>
</gene>
<dbReference type="RefSeq" id="WP_256417786.1">
    <property type="nucleotide sequence ID" value="NZ_JANHDL010000003.1"/>
</dbReference>
<dbReference type="InterPro" id="IPR033469">
    <property type="entry name" value="CYTH-like_dom_sf"/>
</dbReference>
<reference evidence="3 4" key="1">
    <citation type="journal article" date="2019" name="Int. J. Syst. Evol. Microbiol.">
        <title>The Global Catalogue of Microorganisms (GCM) 10K type strain sequencing project: providing services to taxonomists for standard genome sequencing and annotation.</title>
        <authorList>
            <consortium name="The Broad Institute Genomics Platform"/>
            <consortium name="The Broad Institute Genome Sequencing Center for Infectious Disease"/>
            <person name="Wu L."/>
            <person name="Ma J."/>
        </authorList>
    </citation>
    <scope>NUCLEOTIDE SEQUENCE [LARGE SCALE GENOMIC DNA]</scope>
    <source>
        <strain evidence="3 4">CGMCC 1.12689</strain>
    </source>
</reference>
<keyword evidence="4" id="KW-1185">Reference proteome</keyword>
<dbReference type="PROSITE" id="PS51707">
    <property type="entry name" value="CYTH"/>
    <property type="match status" value="1"/>
</dbReference>
<name>A0ABD6C2P7_9EURY</name>
<dbReference type="Proteomes" id="UP001597185">
    <property type="component" value="Unassembled WGS sequence"/>
</dbReference>
<dbReference type="PANTHER" id="PTHR21028:SF2">
    <property type="entry name" value="CYTH DOMAIN-CONTAINING PROTEIN"/>
    <property type="match status" value="1"/>
</dbReference>
<evidence type="ECO:0000259" key="2">
    <source>
        <dbReference type="PROSITE" id="PS51707"/>
    </source>
</evidence>
<protein>
    <submittedName>
        <fullName evidence="3">Class IV adenylate cyclase</fullName>
    </submittedName>
</protein>
<dbReference type="SMART" id="SM01118">
    <property type="entry name" value="CYTH"/>
    <property type="match status" value="1"/>
</dbReference>
<dbReference type="Gene3D" id="2.40.320.10">
    <property type="entry name" value="Hypothetical Protein Pfu-838710-001"/>
    <property type="match status" value="1"/>
</dbReference>
<dbReference type="CDD" id="cd07890">
    <property type="entry name" value="CYTH-like_AC_IV-like"/>
    <property type="match status" value="1"/>
</dbReference>
<feature type="region of interest" description="Disordered" evidence="1">
    <location>
        <begin position="55"/>
        <end position="76"/>
    </location>
</feature>
<evidence type="ECO:0000313" key="4">
    <source>
        <dbReference type="Proteomes" id="UP001597185"/>
    </source>
</evidence>
<dbReference type="NCBIfam" id="TIGR00318">
    <property type="entry name" value="cyaB"/>
    <property type="match status" value="1"/>
</dbReference>
<dbReference type="AlphaFoldDB" id="A0ABD6C2P7"/>
<dbReference type="Pfam" id="PF01928">
    <property type="entry name" value="CYTH"/>
    <property type="match status" value="1"/>
</dbReference>
<dbReference type="InterPro" id="IPR008173">
    <property type="entry name" value="Adenylyl_cyclase_CyaB"/>
</dbReference>